<dbReference type="InterPro" id="IPR013106">
    <property type="entry name" value="Ig_V-set"/>
</dbReference>
<organism evidence="3 4">
    <name type="scientific">Channa argus</name>
    <name type="common">Northern snakehead</name>
    <name type="synonym">Ophicephalus argus</name>
    <dbReference type="NCBI Taxonomy" id="215402"/>
    <lineage>
        <taxon>Eukaryota</taxon>
        <taxon>Metazoa</taxon>
        <taxon>Chordata</taxon>
        <taxon>Craniata</taxon>
        <taxon>Vertebrata</taxon>
        <taxon>Euteleostomi</taxon>
        <taxon>Actinopterygii</taxon>
        <taxon>Neopterygii</taxon>
        <taxon>Teleostei</taxon>
        <taxon>Neoteleostei</taxon>
        <taxon>Acanthomorphata</taxon>
        <taxon>Anabantaria</taxon>
        <taxon>Anabantiformes</taxon>
        <taxon>Channoidei</taxon>
        <taxon>Channidae</taxon>
        <taxon>Channa</taxon>
    </lineage>
</organism>
<feature type="signal peptide" evidence="1">
    <location>
        <begin position="1"/>
        <end position="23"/>
    </location>
</feature>
<dbReference type="Pfam" id="PF07686">
    <property type="entry name" value="V-set"/>
    <property type="match status" value="1"/>
</dbReference>
<dbReference type="InterPro" id="IPR013783">
    <property type="entry name" value="Ig-like_fold"/>
</dbReference>
<dbReference type="PANTHER" id="PTHR46013:SF4">
    <property type="entry name" value="B-CELL RECEPTOR CD22-RELATED"/>
    <property type="match status" value="1"/>
</dbReference>
<dbReference type="Proteomes" id="UP000503349">
    <property type="component" value="Chromosome 3"/>
</dbReference>
<dbReference type="InterPro" id="IPR003599">
    <property type="entry name" value="Ig_sub"/>
</dbReference>
<keyword evidence="1" id="KW-0732">Signal</keyword>
<dbReference type="Pfam" id="PF24518">
    <property type="entry name" value="Ig_CD22"/>
    <property type="match status" value="1"/>
</dbReference>
<dbReference type="Gene3D" id="2.60.40.10">
    <property type="entry name" value="Immunoglobulins"/>
    <property type="match status" value="2"/>
</dbReference>
<reference evidence="4" key="2">
    <citation type="submission" date="2019-02" db="EMBL/GenBank/DDBJ databases">
        <title>Opniocepnalus argus Var Kimnra genome.</title>
        <authorList>
            <person name="Zhou C."/>
            <person name="Xiao S."/>
        </authorList>
    </citation>
    <scope>NUCLEOTIDE SEQUENCE [LARGE SCALE GENOMIC DNA]</scope>
</reference>
<name>A0A6G1PD35_CHAAH</name>
<dbReference type="PANTHER" id="PTHR46013">
    <property type="entry name" value="VASCULAR CELL ADHESION MOLECULE 1"/>
    <property type="match status" value="1"/>
</dbReference>
<keyword evidence="4" id="KW-1185">Reference proteome</keyword>
<feature type="domain" description="Ig-like" evidence="2">
    <location>
        <begin position="320"/>
        <end position="398"/>
    </location>
</feature>
<evidence type="ECO:0000259" key="2">
    <source>
        <dbReference type="PROSITE" id="PS50835"/>
    </source>
</evidence>
<dbReference type="InterPro" id="IPR007110">
    <property type="entry name" value="Ig-like_dom"/>
</dbReference>
<accession>A0A6G1PD35</accession>
<proteinExistence type="predicted"/>
<dbReference type="InterPro" id="IPR036179">
    <property type="entry name" value="Ig-like_dom_sf"/>
</dbReference>
<dbReference type="InterPro" id="IPR056386">
    <property type="entry name" value="Ig_CD22"/>
</dbReference>
<protein>
    <recommendedName>
        <fullName evidence="2">Ig-like domain-containing protein</fullName>
    </recommendedName>
</protein>
<dbReference type="AlphaFoldDB" id="A0A6G1PD35"/>
<evidence type="ECO:0000313" key="4">
    <source>
        <dbReference type="Proteomes" id="UP000503349"/>
    </source>
</evidence>
<evidence type="ECO:0000256" key="1">
    <source>
        <dbReference type="SAM" id="SignalP"/>
    </source>
</evidence>
<gene>
    <name evidence="3" type="ORF">EXN66_Car003706</name>
</gene>
<dbReference type="EMBL" id="CM015714">
    <property type="protein sequence ID" value="KAF3688034.1"/>
    <property type="molecule type" value="Genomic_DNA"/>
</dbReference>
<dbReference type="SUPFAM" id="SSF48726">
    <property type="entry name" value="Immunoglobulin"/>
    <property type="match status" value="2"/>
</dbReference>
<dbReference type="SMART" id="SM00409">
    <property type="entry name" value="IG"/>
    <property type="match status" value="2"/>
</dbReference>
<feature type="chain" id="PRO_5026046116" description="Ig-like domain-containing protein" evidence="1">
    <location>
        <begin position="24"/>
        <end position="402"/>
    </location>
</feature>
<dbReference type="PROSITE" id="PS50835">
    <property type="entry name" value="IG_LIKE"/>
    <property type="match status" value="2"/>
</dbReference>
<sequence length="402" mass="45483">MSRADLSLTAGFILVVTVSVIQGQNGWTVTYTSNQICALEGSTVDIHCTYTYPSRIKDLDTEVEKTFWFIKLQNEEPVDLRADSQFSGRVQYHCSKNSCTMKITDLRVSDSAVYKFKFISNHPGGRYVGEPGVTLSVTDLKVVSKLSIYSYWAELTCRSSCSLPGHIFYIWYKNEETIVISETYSDYIDSQNSYSCAVRGHEDVPSHPVCVHSESCNKVIYTGRSICAFKGSSVDISCTYTSVGYITSKLWFRSERSRQWQNPSQPEDLSKDSQYSGRFQVFETETGRSTLRITDLRETDSAQYYFKFITWGFEWRSSLPGTTLTVTDPTLQVQVIWSSVGPKLVCHSSCLPPGRSFVWYRNEKKIQGETSPSYSGYVEPADSYSCSIEGPEGYRSLPVCEF</sequence>
<feature type="domain" description="Ig-like" evidence="2">
    <location>
        <begin position="131"/>
        <end position="212"/>
    </location>
</feature>
<reference evidence="3 4" key="1">
    <citation type="submission" date="2019-02" db="EMBL/GenBank/DDBJ databases">
        <title>Opniocepnalus argus genome.</title>
        <authorList>
            <person name="Zhou C."/>
            <person name="Xiao S."/>
        </authorList>
    </citation>
    <scope>NUCLEOTIDE SEQUENCE [LARGE SCALE GENOMIC DNA]</scope>
    <source>
        <strain evidence="3">OARG1902GOOAL</strain>
        <tissue evidence="3">Muscle</tissue>
    </source>
</reference>
<evidence type="ECO:0000313" key="3">
    <source>
        <dbReference type="EMBL" id="KAF3688034.1"/>
    </source>
</evidence>